<name>A0A956SDW0_UNCEI</name>
<reference evidence="1" key="2">
    <citation type="journal article" date="2021" name="Microbiome">
        <title>Successional dynamics and alternative stable states in a saline activated sludge microbial community over 9 years.</title>
        <authorList>
            <person name="Wang Y."/>
            <person name="Ye J."/>
            <person name="Ju F."/>
            <person name="Liu L."/>
            <person name="Boyd J.A."/>
            <person name="Deng Y."/>
            <person name="Parks D.H."/>
            <person name="Jiang X."/>
            <person name="Yin X."/>
            <person name="Woodcroft B.J."/>
            <person name="Tyson G.W."/>
            <person name="Hugenholtz P."/>
            <person name="Polz M.F."/>
            <person name="Zhang T."/>
        </authorList>
    </citation>
    <scope>NUCLEOTIDE SEQUENCE</scope>
    <source>
        <strain evidence="1">HKST-UBA02</strain>
    </source>
</reference>
<gene>
    <name evidence="1" type="ORF">KDA27_07730</name>
</gene>
<accession>A0A956SDW0</accession>
<comment type="caution">
    <text evidence="1">The sequence shown here is derived from an EMBL/GenBank/DDBJ whole genome shotgun (WGS) entry which is preliminary data.</text>
</comment>
<proteinExistence type="predicted"/>
<evidence type="ECO:0000313" key="2">
    <source>
        <dbReference type="Proteomes" id="UP000739538"/>
    </source>
</evidence>
<organism evidence="1 2">
    <name type="scientific">Eiseniibacteriota bacterium</name>
    <dbReference type="NCBI Taxonomy" id="2212470"/>
    <lineage>
        <taxon>Bacteria</taxon>
        <taxon>Candidatus Eiseniibacteriota</taxon>
    </lineage>
</organism>
<evidence type="ECO:0000313" key="1">
    <source>
        <dbReference type="EMBL" id="MCA9755674.1"/>
    </source>
</evidence>
<dbReference type="Proteomes" id="UP000739538">
    <property type="component" value="Unassembled WGS sequence"/>
</dbReference>
<dbReference type="AlphaFoldDB" id="A0A956SDW0"/>
<reference evidence="1" key="1">
    <citation type="submission" date="2020-04" db="EMBL/GenBank/DDBJ databases">
        <authorList>
            <person name="Zhang T."/>
        </authorList>
    </citation>
    <scope>NUCLEOTIDE SEQUENCE</scope>
    <source>
        <strain evidence="1">HKST-UBA02</strain>
    </source>
</reference>
<dbReference type="EMBL" id="JAGQHS010000029">
    <property type="protein sequence ID" value="MCA9755674.1"/>
    <property type="molecule type" value="Genomic_DNA"/>
</dbReference>
<protein>
    <submittedName>
        <fullName evidence="1">Uncharacterized protein</fullName>
    </submittedName>
</protein>
<sequence>MFLVRQSADVSYPVVATESASAIPWCLRRPSQVRYRRGVRVLLTVLAFGKIDDSHASDRTPSQRDLEINYRLVTVLGLDSLIPTVFAESSARDVFRGASVEPGAVAPLGPDYVPVRMTLNQGDGGLRTVWVWRDGVDLIAAIDENGDGQGETSAPDQIDDCYVVDYDANGTVDRVVDWVDVDGDGLADRQILYTLYGPGGNGGAAMTCFVIEQSDSERGFWHLDRWEYRQLQCQWECDFSGDSYFTWGRYEERKGRWISYIENPFSFYDADGDGITEEALQLSGDGSAIPVARWSFDSDGDARPGAEHDYDLSITAVGSARVPASHMDVVELRGGPMLVASPRHARDWMRETKWPRAVLVMDENDRNVDPRDPLARERWEGVIAEAPSGFPSLGGPACGWLNKRYESFRGSPRLLGLYRSRVDGRIHLRGADVGDLLIDRDDDGVADAHLRTEDQDGDGFFDTWSLDIDGDGTFESVVHYPDGEVELIAVDCRSIQAAEQEINRDSGGLAQSERFARDVARWIEAGRFVP</sequence>